<evidence type="ECO:0000313" key="3">
    <source>
        <dbReference type="Proteomes" id="UP000077671"/>
    </source>
</evidence>
<feature type="compositionally biased region" description="Polar residues" evidence="1">
    <location>
        <begin position="1088"/>
        <end position="1106"/>
    </location>
</feature>
<feature type="region of interest" description="Disordered" evidence="1">
    <location>
        <begin position="859"/>
        <end position="926"/>
    </location>
</feature>
<feature type="compositionally biased region" description="Polar residues" evidence="1">
    <location>
        <begin position="524"/>
        <end position="539"/>
    </location>
</feature>
<organism evidence="2 3">
    <name type="scientific">Tilletia caries</name>
    <name type="common">wheat bunt fungus</name>
    <dbReference type="NCBI Taxonomy" id="13290"/>
    <lineage>
        <taxon>Eukaryota</taxon>
        <taxon>Fungi</taxon>
        <taxon>Dikarya</taxon>
        <taxon>Basidiomycota</taxon>
        <taxon>Ustilaginomycotina</taxon>
        <taxon>Exobasidiomycetes</taxon>
        <taxon>Tilletiales</taxon>
        <taxon>Tilletiaceae</taxon>
        <taxon>Tilletia</taxon>
    </lineage>
</organism>
<feature type="compositionally biased region" description="Polar residues" evidence="1">
    <location>
        <begin position="780"/>
        <end position="798"/>
    </location>
</feature>
<feature type="compositionally biased region" description="Polar residues" evidence="1">
    <location>
        <begin position="290"/>
        <end position="301"/>
    </location>
</feature>
<accession>A0A177VEJ4</accession>
<feature type="compositionally biased region" description="Polar residues" evidence="1">
    <location>
        <begin position="815"/>
        <end position="827"/>
    </location>
</feature>
<feature type="region of interest" description="Disordered" evidence="1">
    <location>
        <begin position="776"/>
        <end position="847"/>
    </location>
</feature>
<feature type="region of interest" description="Disordered" evidence="1">
    <location>
        <begin position="1058"/>
        <end position="1116"/>
    </location>
</feature>
<feature type="compositionally biased region" description="Polar residues" evidence="1">
    <location>
        <begin position="1013"/>
        <end position="1027"/>
    </location>
</feature>
<evidence type="ECO:0000313" key="2">
    <source>
        <dbReference type="EMBL" id="KAE8261741.1"/>
    </source>
</evidence>
<feature type="compositionally biased region" description="Polar residues" evidence="1">
    <location>
        <begin position="877"/>
        <end position="886"/>
    </location>
</feature>
<name>A0A177VEJ4_9BASI</name>
<feature type="region of interest" description="Disordered" evidence="1">
    <location>
        <begin position="1317"/>
        <end position="1367"/>
    </location>
</feature>
<dbReference type="Gene3D" id="1.10.150.50">
    <property type="entry name" value="Transcription Factor, Ets-1"/>
    <property type="match status" value="1"/>
</dbReference>
<feature type="compositionally biased region" description="Basic and acidic residues" evidence="1">
    <location>
        <begin position="1424"/>
        <end position="1433"/>
    </location>
</feature>
<feature type="compositionally biased region" description="Pro residues" evidence="1">
    <location>
        <begin position="1332"/>
        <end position="1341"/>
    </location>
</feature>
<reference evidence="2" key="1">
    <citation type="submission" date="2016-04" db="EMBL/GenBank/DDBJ databases">
        <authorList>
            <person name="Nguyen H.D."/>
            <person name="Kesanakurti P."/>
            <person name="Cullis J."/>
            <person name="Levesque C.A."/>
            <person name="Hambleton S."/>
        </authorList>
    </citation>
    <scope>NUCLEOTIDE SEQUENCE</scope>
    <source>
        <strain evidence="2">DAOMC 238032</strain>
    </source>
</reference>
<feature type="region of interest" description="Disordered" evidence="1">
    <location>
        <begin position="480"/>
        <end position="569"/>
    </location>
</feature>
<gene>
    <name evidence="2" type="ORF">A4X03_0g3004</name>
</gene>
<feature type="compositionally biased region" description="Low complexity" evidence="1">
    <location>
        <begin position="1358"/>
        <end position="1367"/>
    </location>
</feature>
<feature type="region of interest" description="Disordered" evidence="1">
    <location>
        <begin position="998"/>
        <end position="1027"/>
    </location>
</feature>
<feature type="region of interest" description="Disordered" evidence="1">
    <location>
        <begin position="1"/>
        <end position="128"/>
    </location>
</feature>
<dbReference type="SMART" id="SM00454">
    <property type="entry name" value="SAM"/>
    <property type="match status" value="1"/>
</dbReference>
<dbReference type="InterPro" id="IPR013761">
    <property type="entry name" value="SAM/pointed_sf"/>
</dbReference>
<proteinExistence type="predicted"/>
<evidence type="ECO:0000256" key="1">
    <source>
        <dbReference type="SAM" id="MobiDB-lite"/>
    </source>
</evidence>
<dbReference type="SUPFAM" id="SSF47769">
    <property type="entry name" value="SAM/Pointed domain"/>
    <property type="match status" value="1"/>
</dbReference>
<dbReference type="InterPro" id="IPR001660">
    <property type="entry name" value="SAM"/>
</dbReference>
<feature type="compositionally biased region" description="Polar residues" evidence="1">
    <location>
        <begin position="9"/>
        <end position="19"/>
    </location>
</feature>
<feature type="compositionally biased region" description="Polar residues" evidence="1">
    <location>
        <begin position="29"/>
        <end position="55"/>
    </location>
</feature>
<protein>
    <submittedName>
        <fullName evidence="2">Uncharacterized protein</fullName>
    </submittedName>
</protein>
<feature type="compositionally biased region" description="Polar residues" evidence="1">
    <location>
        <begin position="109"/>
        <end position="118"/>
    </location>
</feature>
<comment type="caution">
    <text evidence="2">The sequence shown here is derived from an EMBL/GenBank/DDBJ whole genome shotgun (WGS) entry which is preliminary data.</text>
</comment>
<feature type="compositionally biased region" description="Polar residues" evidence="1">
    <location>
        <begin position="1317"/>
        <end position="1329"/>
    </location>
</feature>
<feature type="region of interest" description="Disordered" evidence="1">
    <location>
        <begin position="1414"/>
        <end position="1446"/>
    </location>
</feature>
<feature type="region of interest" description="Disordered" evidence="1">
    <location>
        <begin position="680"/>
        <end position="701"/>
    </location>
</feature>
<reference evidence="2" key="2">
    <citation type="journal article" date="2019" name="IMA Fungus">
        <title>Genome sequencing and comparison of five Tilletia species to identify candidate genes for the detection of regulated species infecting wheat.</title>
        <authorList>
            <person name="Nguyen H.D.T."/>
            <person name="Sultana T."/>
            <person name="Kesanakurti P."/>
            <person name="Hambleton S."/>
        </authorList>
    </citation>
    <scope>NUCLEOTIDE SEQUENCE</scope>
    <source>
        <strain evidence="2">DAOMC 238032</strain>
    </source>
</reference>
<feature type="compositionally biased region" description="Polar residues" evidence="1">
    <location>
        <begin position="894"/>
        <end position="903"/>
    </location>
</feature>
<feature type="compositionally biased region" description="Polar residues" evidence="1">
    <location>
        <begin position="859"/>
        <end position="869"/>
    </location>
</feature>
<feature type="compositionally biased region" description="Basic and acidic residues" evidence="1">
    <location>
        <begin position="234"/>
        <end position="243"/>
    </location>
</feature>
<dbReference type="EMBL" id="LWDD02000324">
    <property type="protein sequence ID" value="KAE8261741.1"/>
    <property type="molecule type" value="Genomic_DNA"/>
</dbReference>
<feature type="region of interest" description="Disordered" evidence="1">
    <location>
        <begin position="233"/>
        <end position="305"/>
    </location>
</feature>
<sequence length="1446" mass="154377">MPGSPLLQFPQNLVSNSDHSVPEREVSRGSENQAPSGQQNQNSNATASHKTQNNAQKEKNPQAISPKIVATGLVAENDSDSDSDGGTSTSTVVPTEKHDVLQTPARPAASSNVSQPRTLPTAYRPPSNERMLQVETGDDMIPARIIEDMPSELSARDAVEQYSQICRHLDPDYWHAIIKHIYGLKDSSRAGMEALSRFAEVAYIRVPGLYVLMCSRYDAQLRQWANRNSAKRLTGKDLEESRKQLQPRPGQEESPAKAHPPTVYVTPATPHSHLSAIPLSPESVPDDGRFTTTVNISSNGAQKADQPYPGMARLLQLQASEQIATGVLHKPHKPKVVAKTTSTTRRKALPIEYTMVDQALTHADATRELSLEFGLFMPMPMPMSMPAPPPESGDAFYTKVQTYPPSPVLTQPRLVSVPTVHATSDFIPDLFQPRSVSNPNLSFASPLVSDPSRLYYATEDGGAAAAASMRNAGSALNRTVAGQNAASTPEADARQNSWKGKGKADGPQASGLGRPSPLGKFQPITLQSLQQNTGPTMNRKSPAPTGPPKSASFLPYQSHSALPPPAAGMTSLGHPHLTFTGLAFPWPRGQSSAFCSPSAGEDARMTDANQPLWTQAPTGIFLSRMAVIHGLPYELVATDPFRIYVLILHLLRHLGLSQLSHTVRLISTLNALPSTSPLYYGGPSQQTAPDPNGDGTSASSHNGKQGWAWIIFNSVQQRNTFLQTYVQRVRAGWLPPAIEGFPVRTAHTESSTESTGGTTWPYYIYSAEDYLGYSTGAPRTGSQIQTTSQAQPKPQTGSMLPPPVPRQPAMAAQSPRVSTDSPQSNANGIPKAPIRSATPEGEAATRPGYSSAVMRTPLGQIQQGHPTTKNVRRRQPSAYTLTSPYTSGPPATRATPTDSNVASAATHKKRKRVNDDATAGGEQENADISVPESISNWLLRHHLHKYEPKFESLKWRDMLVLDDQALLDRGMVALGPRRKMLKLLDELRAAHGAKMLGEAKDGAGSGSKHRKSTPAQMQQVSTAQQTDVENTVLEHQHQHQRRSLSSAASAVIHFADQSRRRTFSRTPSANILLRPVSSSPGSGPTILSPRQSSGNDAGSGWSSWNGPQQPPPVPVSAPMLHPQHGVFQAWYTHGQPSAVTISSASSFAHPQAHPSHMRTGSGTYVPATVVHHGNGSGGVSSEGYDGATWWTPSVGGGGNSTHAVAMRSVSASSVDGEGRVVHHVVPGYEVPPGRMYAPHPLEPYFGSTPGSTSRMRTPSASSVPPVAMSTPNHGGYGRSFSVALPTNAYVNHTNTSTPPPPPPFSFPSQAFTNHGNLSMASGSDASNNGMMLPPPPPPLPAPTAALNQMHLGNGYSGSGPVSSSPGSFTSFETRVPASYVRSSSAALINMDGGRAYQHETGQRVSFAALNGASAGPGLVDGDAGEYHRDRDSSGSHMMDADLSATT</sequence>
<dbReference type="Proteomes" id="UP000077671">
    <property type="component" value="Unassembled WGS sequence"/>
</dbReference>